<dbReference type="STRING" id="576137.A0A1L7X6B8"/>
<dbReference type="CDD" id="cd18186">
    <property type="entry name" value="BTB_POZ_ZBTB_KLHL-like"/>
    <property type="match status" value="1"/>
</dbReference>
<name>A0A1L7X6B8_9HELO</name>
<keyword evidence="3" id="KW-1185">Reference proteome</keyword>
<protein>
    <recommendedName>
        <fullName evidence="4">BTB domain-containing protein</fullName>
    </recommendedName>
</protein>
<sequence length="397" mass="44773">MKTSYKSFSPDFASNLPAFALASEEGEDGDNTTDIGVHTADEDRDDEEDEEDEPVAGEHSENRDGSTPSAELTIPATPDSAQEELDAKNAEEPDIDVHMLVSSRHLMLASPVFKAMLRHGNFKEGRELGSTGRLDIPLPDDDPEAFIVLLDIIHRPNRRVPRQIGLDLMANIAILVDKYQMVEAAEAFSEAWIEDLKLDIPSDYENSKLRPRVHKWTCIAWVFGKRKEFKDMTKLMEQHCGADLGEQIEKCFPIPDIIIDAIKQKREAALFELYALVEQIIRRYRRKDIFCPRTDDKNLRPACDAMLLGSLLKNAIAAGLYPPPTSPYGEETYAYVAGNLDRLEAEALCGKIRPFTKEKPHKNSHGFHLLAVAKIQELDERLSRLDINDFKKAIRTS</sequence>
<feature type="compositionally biased region" description="Acidic residues" evidence="1">
    <location>
        <begin position="42"/>
        <end position="55"/>
    </location>
</feature>
<evidence type="ECO:0008006" key="4">
    <source>
        <dbReference type="Google" id="ProtNLM"/>
    </source>
</evidence>
<proteinExistence type="predicted"/>
<dbReference type="Gene3D" id="3.30.710.10">
    <property type="entry name" value="Potassium Channel Kv1.1, Chain A"/>
    <property type="match status" value="1"/>
</dbReference>
<dbReference type="AlphaFoldDB" id="A0A1L7X6B8"/>
<feature type="region of interest" description="Disordered" evidence="1">
    <location>
        <begin position="19"/>
        <end position="83"/>
    </location>
</feature>
<gene>
    <name evidence="2" type="ORF">PAC_10454</name>
</gene>
<evidence type="ECO:0000313" key="2">
    <source>
        <dbReference type="EMBL" id="CZR60558.1"/>
    </source>
</evidence>
<dbReference type="EMBL" id="FJOG01000016">
    <property type="protein sequence ID" value="CZR60558.1"/>
    <property type="molecule type" value="Genomic_DNA"/>
</dbReference>
<dbReference type="OrthoDB" id="5326346at2759"/>
<organism evidence="2 3">
    <name type="scientific">Phialocephala subalpina</name>
    <dbReference type="NCBI Taxonomy" id="576137"/>
    <lineage>
        <taxon>Eukaryota</taxon>
        <taxon>Fungi</taxon>
        <taxon>Dikarya</taxon>
        <taxon>Ascomycota</taxon>
        <taxon>Pezizomycotina</taxon>
        <taxon>Leotiomycetes</taxon>
        <taxon>Helotiales</taxon>
        <taxon>Mollisiaceae</taxon>
        <taxon>Phialocephala</taxon>
        <taxon>Phialocephala fortinii species complex</taxon>
    </lineage>
</organism>
<reference evidence="2 3" key="1">
    <citation type="submission" date="2016-03" db="EMBL/GenBank/DDBJ databases">
        <authorList>
            <person name="Ploux O."/>
        </authorList>
    </citation>
    <scope>NUCLEOTIDE SEQUENCE [LARGE SCALE GENOMIC DNA]</scope>
    <source>
        <strain evidence="2 3">UAMH 11012</strain>
    </source>
</reference>
<evidence type="ECO:0000313" key="3">
    <source>
        <dbReference type="Proteomes" id="UP000184330"/>
    </source>
</evidence>
<dbReference type="SUPFAM" id="SSF54695">
    <property type="entry name" value="POZ domain"/>
    <property type="match status" value="1"/>
</dbReference>
<evidence type="ECO:0000256" key="1">
    <source>
        <dbReference type="SAM" id="MobiDB-lite"/>
    </source>
</evidence>
<dbReference type="Proteomes" id="UP000184330">
    <property type="component" value="Unassembled WGS sequence"/>
</dbReference>
<dbReference type="InterPro" id="IPR011333">
    <property type="entry name" value="SKP1/BTB/POZ_sf"/>
</dbReference>
<accession>A0A1L7X6B8</accession>